<evidence type="ECO:0000256" key="6">
    <source>
        <dbReference type="SAM" id="MobiDB-lite"/>
    </source>
</evidence>
<reference evidence="8" key="1">
    <citation type="submission" date="2021-01" db="EMBL/GenBank/DDBJ databases">
        <authorList>
            <person name="Corre E."/>
            <person name="Pelletier E."/>
            <person name="Niang G."/>
            <person name="Scheremetjew M."/>
            <person name="Finn R."/>
            <person name="Kale V."/>
            <person name="Holt S."/>
            <person name="Cochrane G."/>
            <person name="Meng A."/>
            <person name="Brown T."/>
            <person name="Cohen L."/>
        </authorList>
    </citation>
    <scope>NUCLEOTIDE SEQUENCE</scope>
    <source>
        <strain evidence="8">OF101</strain>
    </source>
</reference>
<dbReference type="GO" id="GO:0016020">
    <property type="term" value="C:membrane"/>
    <property type="evidence" value="ECO:0007669"/>
    <property type="project" value="UniProtKB-SubCell"/>
</dbReference>
<feature type="region of interest" description="Disordered" evidence="6">
    <location>
        <begin position="100"/>
        <end position="134"/>
    </location>
</feature>
<organism evidence="8">
    <name type="scientific">Alexandrium catenella</name>
    <name type="common">Red tide dinoflagellate</name>
    <name type="synonym">Gonyaulax catenella</name>
    <dbReference type="NCBI Taxonomy" id="2925"/>
    <lineage>
        <taxon>Eukaryota</taxon>
        <taxon>Sar</taxon>
        <taxon>Alveolata</taxon>
        <taxon>Dinophyceae</taxon>
        <taxon>Gonyaulacales</taxon>
        <taxon>Pyrocystaceae</taxon>
        <taxon>Alexandrium</taxon>
    </lineage>
</organism>
<dbReference type="EMBL" id="HBGE01070138">
    <property type="protein sequence ID" value="CAD9165268.1"/>
    <property type="molecule type" value="Transcribed_RNA"/>
</dbReference>
<evidence type="ECO:0000256" key="7">
    <source>
        <dbReference type="SAM" id="Phobius"/>
    </source>
</evidence>
<evidence type="ECO:0000256" key="4">
    <source>
        <dbReference type="ARBA" id="ARBA00022989"/>
    </source>
</evidence>
<dbReference type="PANTHER" id="PTHR21347:SF0">
    <property type="entry name" value="LIPID SCRAMBLASE CLPTM1L"/>
    <property type="match status" value="1"/>
</dbReference>
<keyword evidence="3 7" id="KW-0812">Transmembrane</keyword>
<evidence type="ECO:0000313" key="8">
    <source>
        <dbReference type="EMBL" id="CAD9165268.1"/>
    </source>
</evidence>
<accession>A0A7S1RFZ6</accession>
<protein>
    <submittedName>
        <fullName evidence="8">Uncharacterized protein</fullName>
    </submittedName>
</protein>
<comment type="subcellular location">
    <subcellularLocation>
        <location evidence="1">Membrane</location>
        <topology evidence="1">Multi-pass membrane protein</topology>
    </subcellularLocation>
</comment>
<sequence>MADFAYTFGFINMMPQIFINYKLKSVAHMPRRVLAYKFFVTFIDDVFAFAIMPNYMTQKHRLMTLRDDVVFLALLYQQHVYRADPGREDEFGFVHARPAAGEGAAERPGEPRLPGRPHPHLWRGARAMRQRARG</sequence>
<comment type="similarity">
    <text evidence="2">Belongs to the CLPTM1 family.</text>
</comment>
<evidence type="ECO:0000256" key="2">
    <source>
        <dbReference type="ARBA" id="ARBA00009310"/>
    </source>
</evidence>
<evidence type="ECO:0000256" key="3">
    <source>
        <dbReference type="ARBA" id="ARBA00022692"/>
    </source>
</evidence>
<evidence type="ECO:0000256" key="1">
    <source>
        <dbReference type="ARBA" id="ARBA00004141"/>
    </source>
</evidence>
<dbReference type="AlphaFoldDB" id="A0A7S1RFZ6"/>
<gene>
    <name evidence="8" type="ORF">ACAT0790_LOCUS42036</name>
</gene>
<keyword evidence="4 7" id="KW-1133">Transmembrane helix</keyword>
<feature type="compositionally biased region" description="Basic residues" evidence="6">
    <location>
        <begin position="115"/>
        <end position="134"/>
    </location>
</feature>
<dbReference type="GO" id="GO:0012505">
    <property type="term" value="C:endomembrane system"/>
    <property type="evidence" value="ECO:0007669"/>
    <property type="project" value="TreeGrafter"/>
</dbReference>
<evidence type="ECO:0000256" key="5">
    <source>
        <dbReference type="ARBA" id="ARBA00023136"/>
    </source>
</evidence>
<name>A0A7S1RFZ6_ALECA</name>
<proteinExistence type="inferred from homology"/>
<dbReference type="PANTHER" id="PTHR21347">
    <property type="entry name" value="CLEFT LIP AND PALATE ASSOCIATED TRANSMEMBRANE PROTEIN-RELATED"/>
    <property type="match status" value="1"/>
</dbReference>
<feature type="transmembrane region" description="Helical" evidence="7">
    <location>
        <begin position="34"/>
        <end position="56"/>
    </location>
</feature>
<keyword evidence="5 7" id="KW-0472">Membrane</keyword>
<dbReference type="InterPro" id="IPR008429">
    <property type="entry name" value="CLPTM1"/>
</dbReference>